<evidence type="ECO:0000256" key="4">
    <source>
        <dbReference type="ARBA" id="ARBA00022827"/>
    </source>
</evidence>
<comment type="cofactor">
    <cofactor evidence="1">
        <name>FAD</name>
        <dbReference type="ChEBI" id="CHEBI:57692"/>
    </cofactor>
</comment>
<dbReference type="InterPro" id="IPR036188">
    <property type="entry name" value="FAD/NAD-bd_sf"/>
</dbReference>
<evidence type="ECO:0000313" key="9">
    <source>
        <dbReference type="Proteomes" id="UP001216440"/>
    </source>
</evidence>
<sequence length="562" mass="60638">MCSAPVFDVIIVGSGAAGGMAAHELSAAGLRILMLEAGRDYDPATETPMFNTPEAAPLRAASTMDKPQGFYDATIDGGTELAGEPYTQADPTQPFSWWRPRMLGGRTSHWGRVALRFGPYDFKPKTRDGLGFDWPIEYTDLAPWYDKVESLIGVTGSPHGIENAPDSPPGIQLPPPPPRAHEIVLTRAFEHMGMKVAAIRAAILTRPLNGRAACLYATACTRGCGSRSNFQSNTVLIPPARATGNLTVVCNAMVSRVDIDATGRATGVTYNDRDTGSEFSVTGRAVVLAAGTCSSVRILLNSRSDAFPNGIGNSHGLVGKYLMDSVEFSRSSQIPLLEKLPALNDDGIFTPHVYVPWWLLREQAAGKLRFPRGYHIEPRGGRRMPTTGVGGLVAASAASYGDTLRTEVRRKFGTTVTLIGEGEMIPNEDCFCEPDPTTKDRWGVPVLRFHWKWGDSEVQQVKHMQETFNEVFRLLGGAPDNTSFAMPQGGGASHEVGGARMGNSPQNSVIDSYNRCWDVRNLFVLDGAAFVSSPDKNPTLTILALAARSSARIAELLKNGGL</sequence>
<keyword evidence="9" id="KW-1185">Reference proteome</keyword>
<protein>
    <submittedName>
        <fullName evidence="8">GMC family oxidoreductase</fullName>
    </submittedName>
</protein>
<reference evidence="8 9" key="1">
    <citation type="submission" date="2023-03" db="EMBL/GenBank/DDBJ databases">
        <authorList>
            <person name="Mo P."/>
        </authorList>
    </citation>
    <scope>NUCLEOTIDE SEQUENCE [LARGE SCALE GENOMIC DNA]</scope>
    <source>
        <strain evidence="8 9">HUAS 5</strain>
    </source>
</reference>
<dbReference type="RefSeq" id="WP_279331994.1">
    <property type="nucleotide sequence ID" value="NZ_CP121682.1"/>
</dbReference>
<proteinExistence type="inferred from homology"/>
<evidence type="ECO:0000256" key="2">
    <source>
        <dbReference type="ARBA" id="ARBA00010790"/>
    </source>
</evidence>
<evidence type="ECO:0000259" key="7">
    <source>
        <dbReference type="Pfam" id="PF05199"/>
    </source>
</evidence>
<evidence type="ECO:0000256" key="1">
    <source>
        <dbReference type="ARBA" id="ARBA00001974"/>
    </source>
</evidence>
<dbReference type="SUPFAM" id="SSF51905">
    <property type="entry name" value="FAD/NAD(P)-binding domain"/>
    <property type="match status" value="1"/>
</dbReference>
<keyword evidence="4" id="KW-0274">FAD</keyword>
<dbReference type="PANTHER" id="PTHR42784">
    <property type="entry name" value="PYRANOSE 2-OXIDASE"/>
    <property type="match status" value="1"/>
</dbReference>
<dbReference type="PANTHER" id="PTHR42784:SF1">
    <property type="entry name" value="PYRANOSE 2-OXIDASE"/>
    <property type="match status" value="1"/>
</dbReference>
<dbReference type="InterPro" id="IPR007867">
    <property type="entry name" value="GMC_OxRtase_C"/>
</dbReference>
<dbReference type="Gene3D" id="3.50.50.60">
    <property type="entry name" value="FAD/NAD(P)-binding domain"/>
    <property type="match status" value="2"/>
</dbReference>
<evidence type="ECO:0000313" key="8">
    <source>
        <dbReference type="EMBL" id="WGD39068.1"/>
    </source>
</evidence>
<evidence type="ECO:0000256" key="5">
    <source>
        <dbReference type="ARBA" id="ARBA00023002"/>
    </source>
</evidence>
<dbReference type="SUPFAM" id="SSF54373">
    <property type="entry name" value="FAD-linked reductases, C-terminal domain"/>
    <property type="match status" value="1"/>
</dbReference>
<accession>A0ABY8JXK3</accession>
<dbReference type="Pfam" id="PF00732">
    <property type="entry name" value="GMC_oxred_N"/>
    <property type="match status" value="1"/>
</dbReference>
<feature type="domain" description="Glucose-methanol-choline oxidoreductase C-terminal" evidence="7">
    <location>
        <begin position="439"/>
        <end position="546"/>
    </location>
</feature>
<dbReference type="InterPro" id="IPR000172">
    <property type="entry name" value="GMC_OxRdtase_N"/>
</dbReference>
<keyword evidence="5" id="KW-0560">Oxidoreductase</keyword>
<name>A0ABY8JXK3_9ACTN</name>
<feature type="domain" description="Glucose-methanol-choline oxidoreductase N-terminal" evidence="6">
    <location>
        <begin position="20"/>
        <end position="323"/>
    </location>
</feature>
<evidence type="ECO:0000259" key="6">
    <source>
        <dbReference type="Pfam" id="PF00732"/>
    </source>
</evidence>
<dbReference type="InterPro" id="IPR051473">
    <property type="entry name" value="P2Ox-like"/>
</dbReference>
<gene>
    <name evidence="8" type="ORF">PYS65_02185</name>
</gene>
<dbReference type="EMBL" id="CP121682">
    <property type="protein sequence ID" value="WGD39068.1"/>
    <property type="molecule type" value="Genomic_DNA"/>
</dbReference>
<comment type="similarity">
    <text evidence="2">Belongs to the GMC oxidoreductase family.</text>
</comment>
<keyword evidence="3" id="KW-0285">Flavoprotein</keyword>
<dbReference type="Pfam" id="PF05199">
    <property type="entry name" value="GMC_oxred_C"/>
    <property type="match status" value="1"/>
</dbReference>
<dbReference type="Proteomes" id="UP001216440">
    <property type="component" value="Chromosome"/>
</dbReference>
<evidence type="ECO:0000256" key="3">
    <source>
        <dbReference type="ARBA" id="ARBA00022630"/>
    </source>
</evidence>
<organism evidence="8 9">
    <name type="scientific">Streptomyces cathayae</name>
    <dbReference type="NCBI Taxonomy" id="3031124"/>
    <lineage>
        <taxon>Bacteria</taxon>
        <taxon>Bacillati</taxon>
        <taxon>Actinomycetota</taxon>
        <taxon>Actinomycetes</taxon>
        <taxon>Kitasatosporales</taxon>
        <taxon>Streptomycetaceae</taxon>
        <taxon>Streptomyces</taxon>
    </lineage>
</organism>